<feature type="chain" id="PRO_5032690148" evidence="2">
    <location>
        <begin position="25"/>
        <end position="262"/>
    </location>
</feature>
<protein>
    <submittedName>
        <fullName evidence="3">Uncharacterized protein</fullName>
    </submittedName>
</protein>
<comment type="caution">
    <text evidence="3">The sequence shown here is derived from an EMBL/GenBank/DDBJ whole genome shotgun (WGS) entry which is preliminary data.</text>
</comment>
<sequence length="262" mass="28393">MGTFNKLVIASVTVMAVSTQVAVANPFSALEPASNSQHGYLYDEESDTQENSESSEQNEISEPARTAEQNTTAESETSTKPHKQPEPVVVSEQKQVATPEVIITEEPVSVSESVNTSEREVNEQKNTVKSASVTEQKSPAERTVQPVIEPEQDNTRSEVAVTRTKKDPFAALEPSGNSQHGYLYSEEEMEAESVTSAVSQQQSKASAATDKKQQDDGVLSSLQKLDLDSAVKKLTNNLDEITFSEGVDEEVFKGLEPGPGSR</sequence>
<feature type="compositionally biased region" description="Low complexity" evidence="1">
    <location>
        <begin position="193"/>
        <end position="208"/>
    </location>
</feature>
<gene>
    <name evidence="3" type="ORF">H4O21_09535</name>
</gene>
<proteinExistence type="predicted"/>
<evidence type="ECO:0000313" key="3">
    <source>
        <dbReference type="EMBL" id="MBB1486851.1"/>
    </source>
</evidence>
<organism evidence="3 4">
    <name type="scientific">Oceanospirillum sediminis</name>
    <dbReference type="NCBI Taxonomy" id="2760088"/>
    <lineage>
        <taxon>Bacteria</taxon>
        <taxon>Pseudomonadati</taxon>
        <taxon>Pseudomonadota</taxon>
        <taxon>Gammaproteobacteria</taxon>
        <taxon>Oceanospirillales</taxon>
        <taxon>Oceanospirillaceae</taxon>
        <taxon>Oceanospirillum</taxon>
    </lineage>
</organism>
<evidence type="ECO:0000256" key="1">
    <source>
        <dbReference type="SAM" id="MobiDB-lite"/>
    </source>
</evidence>
<feature type="signal peptide" evidence="2">
    <location>
        <begin position="1"/>
        <end position="24"/>
    </location>
</feature>
<dbReference type="Proteomes" id="UP000565262">
    <property type="component" value="Unassembled WGS sequence"/>
</dbReference>
<feature type="compositionally biased region" description="Polar residues" evidence="1">
    <location>
        <begin position="67"/>
        <end position="76"/>
    </location>
</feature>
<evidence type="ECO:0000313" key="4">
    <source>
        <dbReference type="Proteomes" id="UP000565262"/>
    </source>
</evidence>
<feature type="compositionally biased region" description="Low complexity" evidence="1">
    <location>
        <begin position="51"/>
        <end position="61"/>
    </location>
</feature>
<name>A0A839IPJ7_9GAMM</name>
<keyword evidence="4" id="KW-1185">Reference proteome</keyword>
<evidence type="ECO:0000256" key="2">
    <source>
        <dbReference type="SAM" id="SignalP"/>
    </source>
</evidence>
<keyword evidence="2" id="KW-0732">Signal</keyword>
<dbReference type="EMBL" id="JACJFM010000009">
    <property type="protein sequence ID" value="MBB1486851.1"/>
    <property type="molecule type" value="Genomic_DNA"/>
</dbReference>
<dbReference type="RefSeq" id="WP_182808625.1">
    <property type="nucleotide sequence ID" value="NZ_JACJFM010000009.1"/>
</dbReference>
<feature type="region of interest" description="Disordered" evidence="1">
    <location>
        <begin position="27"/>
        <end position="218"/>
    </location>
</feature>
<reference evidence="3 4" key="1">
    <citation type="submission" date="2020-08" db="EMBL/GenBank/DDBJ databases">
        <title>Oceanospirillum sp. nov. isolated from marine sediment.</title>
        <authorList>
            <person name="Ji X."/>
        </authorList>
    </citation>
    <scope>NUCLEOTIDE SEQUENCE [LARGE SCALE GENOMIC DNA]</scope>
    <source>
        <strain evidence="3 4">D5</strain>
    </source>
</reference>
<feature type="compositionally biased region" description="Polar residues" evidence="1">
    <location>
        <begin position="124"/>
        <end position="137"/>
    </location>
</feature>
<accession>A0A839IPJ7</accession>
<dbReference type="AlphaFoldDB" id="A0A839IPJ7"/>